<evidence type="ECO:0000256" key="7">
    <source>
        <dbReference type="ARBA" id="ARBA00022840"/>
    </source>
</evidence>
<evidence type="ECO:0000313" key="13">
    <source>
        <dbReference type="EMBL" id="KAL3678400.1"/>
    </source>
</evidence>
<dbReference type="GO" id="GO:0004674">
    <property type="term" value="F:protein serine/threonine kinase activity"/>
    <property type="evidence" value="ECO:0007669"/>
    <property type="project" value="UniProtKB-KW"/>
</dbReference>
<evidence type="ECO:0000256" key="5">
    <source>
        <dbReference type="ARBA" id="ARBA00022741"/>
    </source>
</evidence>
<feature type="compositionally biased region" description="Basic and acidic residues" evidence="11">
    <location>
        <begin position="140"/>
        <end position="149"/>
    </location>
</feature>
<dbReference type="PROSITE" id="PS00108">
    <property type="entry name" value="PROTEIN_KINASE_ST"/>
    <property type="match status" value="1"/>
</dbReference>
<dbReference type="CDD" id="cd13999">
    <property type="entry name" value="STKc_MAP3K-like"/>
    <property type="match status" value="1"/>
</dbReference>
<dbReference type="InterPro" id="IPR011009">
    <property type="entry name" value="Kinase-like_dom_sf"/>
</dbReference>
<dbReference type="InterPro" id="IPR008271">
    <property type="entry name" value="Ser/Thr_kinase_AS"/>
</dbReference>
<evidence type="ECO:0000256" key="2">
    <source>
        <dbReference type="ARBA" id="ARBA00012513"/>
    </source>
</evidence>
<dbReference type="Pfam" id="PF07714">
    <property type="entry name" value="PK_Tyr_Ser-Thr"/>
    <property type="match status" value="1"/>
</dbReference>
<dbReference type="Gene3D" id="1.10.510.10">
    <property type="entry name" value="Transferase(Phosphotransferase) domain 1"/>
    <property type="match status" value="1"/>
</dbReference>
<dbReference type="InterPro" id="IPR000719">
    <property type="entry name" value="Prot_kinase_dom"/>
</dbReference>
<evidence type="ECO:0000259" key="12">
    <source>
        <dbReference type="PROSITE" id="PS50011"/>
    </source>
</evidence>
<dbReference type="InterPro" id="IPR051681">
    <property type="entry name" value="Ser/Thr_Kinases-Pseudokinases"/>
</dbReference>
<dbReference type="AlphaFoldDB" id="A0ABD3GK66"/>
<name>A0ABD3GK66_9MARC</name>
<evidence type="ECO:0000313" key="14">
    <source>
        <dbReference type="Proteomes" id="UP001633002"/>
    </source>
</evidence>
<dbReference type="GO" id="GO:0006950">
    <property type="term" value="P:response to stress"/>
    <property type="evidence" value="ECO:0007669"/>
    <property type="project" value="UniProtKB-ARBA"/>
</dbReference>
<evidence type="ECO:0000256" key="1">
    <source>
        <dbReference type="ARBA" id="ARBA00010507"/>
    </source>
</evidence>
<dbReference type="GO" id="GO:0010182">
    <property type="term" value="P:sugar mediated signaling pathway"/>
    <property type="evidence" value="ECO:0007669"/>
    <property type="project" value="UniProtKB-ARBA"/>
</dbReference>
<sequence>MNMPARRSEYVLLETEPPYYPISERPEQAYRLADHQSIYDVLEHSAYQGLVKSVRSVQSAFGKAQPYGSQTSNHGALDAAVNRPSAKAQTGTIERSHSGGFQGITQGVDRTSSGVSDLCSHISSDGAYSSFEKNLPGLSDRSDSERYPSSRELNPGGASYPLWDRNSTTDNQTAGQIEQYPAKFGARFSDRTFQWDGSNVRNGPSSSAAFLTDGGINRKGGNLVSVSSLNRQTSGDTDSLLSGDVTLPTSPNLSLTRSNSTFRSSQYGASKLRGDDDEVEEGPTKSWAQQTEQSYNIQVALAIRLMAEAELTAELRLFGLHFKENLESAKRRSVEATAHRFWVNGSLGYSDVVQDGFFMIWGMNPEVWNMCNYPSEGNKMPSLESLRAVNPSESSLEVTLVDKNGDPMLRDLEDEVPSMLEEASDPRMLAEIIGQRVSDLFGGSATTEHGDLMMRWQSSSEQLKECIGSVVVPLGNLSVGVCRHRALLFKVLADLAKLPCRITRGCKYCRAEDGASCIVLCEPDREFYVDLIGKPGSLCSPDTLWSGSPPSFRSPLRFAQSSCAFSNEVKSWSMSFRADGGSSGGRSSIGSHQNGEKMLKDDVDPAQCFPEGATQLILSDDTPGAEVWAVMKVTPERAFSVFKEQLDNRRLGGRGVKTLSSGNMSFVAEVANALNPPIGKSTVETCGLAFQLEDSSPGFQKGQTQATIPESDAELGANLKKPNVKTTESVPYDDWEIHWEDITLKEKIGGGSFGVVHRAEWHGSDVAVKILIDQDVCEDRLSEFQREVAIMKRLRHPNIVLFMGAVLQRPNLSIVTDFLPRGSLYRLLHRSAAREQLDERRRLQMAYDVALGMNYLHRLNPPIVHRDLKSPNLLVDKTWTVKVCDFGLSRFKGGTFLSSRSGAGTPEWMAPEVLRDEQSNEKSDVYSFGVVLWELITMQQPWSGMSPAQVVGAVGFQNRRLIIPKDTNPQVAALIEECWANDSWQRPSFASIMQTLKEIRKTPAVMAKPAQGE</sequence>
<dbReference type="EC" id="2.7.11.1" evidence="2"/>
<dbReference type="SMART" id="SM00220">
    <property type="entry name" value="S_TKc"/>
    <property type="match status" value="1"/>
</dbReference>
<keyword evidence="3" id="KW-0723">Serine/threonine-protein kinase</keyword>
<feature type="compositionally biased region" description="Polar residues" evidence="11">
    <location>
        <begin position="228"/>
        <end position="240"/>
    </location>
</feature>
<proteinExistence type="inferred from homology"/>
<evidence type="ECO:0000256" key="11">
    <source>
        <dbReference type="SAM" id="MobiDB-lite"/>
    </source>
</evidence>
<evidence type="ECO:0000256" key="9">
    <source>
        <dbReference type="ARBA" id="ARBA00048679"/>
    </source>
</evidence>
<dbReference type="Gene3D" id="3.30.200.20">
    <property type="entry name" value="Phosphorylase Kinase, domain 1"/>
    <property type="match status" value="1"/>
</dbReference>
<feature type="region of interest" description="Disordered" evidence="11">
    <location>
        <begin position="228"/>
        <end position="287"/>
    </location>
</feature>
<gene>
    <name evidence="13" type="ORF">R1sor_021356</name>
</gene>
<dbReference type="PRINTS" id="PR00109">
    <property type="entry name" value="TYRKINASE"/>
</dbReference>
<evidence type="ECO:0000256" key="8">
    <source>
        <dbReference type="ARBA" id="ARBA00047899"/>
    </source>
</evidence>
<comment type="catalytic activity">
    <reaction evidence="8">
        <text>L-threonyl-[protein] + ATP = O-phospho-L-threonyl-[protein] + ADP + H(+)</text>
        <dbReference type="Rhea" id="RHEA:46608"/>
        <dbReference type="Rhea" id="RHEA-COMP:11060"/>
        <dbReference type="Rhea" id="RHEA-COMP:11605"/>
        <dbReference type="ChEBI" id="CHEBI:15378"/>
        <dbReference type="ChEBI" id="CHEBI:30013"/>
        <dbReference type="ChEBI" id="CHEBI:30616"/>
        <dbReference type="ChEBI" id="CHEBI:61977"/>
        <dbReference type="ChEBI" id="CHEBI:456216"/>
        <dbReference type="EC" id="2.7.11.1"/>
    </reaction>
</comment>
<accession>A0ABD3GK66</accession>
<comment type="catalytic activity">
    <reaction evidence="9">
        <text>L-seryl-[protein] + ATP = O-phospho-L-seryl-[protein] + ADP + H(+)</text>
        <dbReference type="Rhea" id="RHEA:17989"/>
        <dbReference type="Rhea" id="RHEA-COMP:9863"/>
        <dbReference type="Rhea" id="RHEA-COMP:11604"/>
        <dbReference type="ChEBI" id="CHEBI:15378"/>
        <dbReference type="ChEBI" id="CHEBI:29999"/>
        <dbReference type="ChEBI" id="CHEBI:30616"/>
        <dbReference type="ChEBI" id="CHEBI:83421"/>
        <dbReference type="ChEBI" id="CHEBI:456216"/>
        <dbReference type="EC" id="2.7.11.1"/>
    </reaction>
</comment>
<dbReference type="PANTHER" id="PTHR44329">
    <property type="entry name" value="SERINE/THREONINE-PROTEIN KINASE TNNI3K-RELATED"/>
    <property type="match status" value="1"/>
</dbReference>
<feature type="domain" description="Protein kinase" evidence="12">
    <location>
        <begin position="742"/>
        <end position="1005"/>
    </location>
</feature>
<protein>
    <recommendedName>
        <fullName evidence="2">non-specific serine/threonine protein kinase</fullName>
        <ecNumber evidence="2">2.7.11.1</ecNumber>
    </recommendedName>
</protein>
<dbReference type="EMBL" id="JBJQOH010000007">
    <property type="protein sequence ID" value="KAL3678400.1"/>
    <property type="molecule type" value="Genomic_DNA"/>
</dbReference>
<dbReference type="InterPro" id="IPR001245">
    <property type="entry name" value="Ser-Thr/Tyr_kinase_cat_dom"/>
</dbReference>
<dbReference type="SUPFAM" id="SSF56112">
    <property type="entry name" value="Protein kinase-like (PK-like)"/>
    <property type="match status" value="1"/>
</dbReference>
<comment type="similarity">
    <text evidence="1">Belongs to the protein kinase superfamily. TKL Ser/Thr protein kinase family. RAF subfamily.</text>
</comment>
<dbReference type="Proteomes" id="UP001633002">
    <property type="component" value="Unassembled WGS sequence"/>
</dbReference>
<dbReference type="FunFam" id="3.30.200.20:FF:000060">
    <property type="entry name" value="Serine/threonine-protein kinase isoform 1"/>
    <property type="match status" value="1"/>
</dbReference>
<dbReference type="InterPro" id="IPR055164">
    <property type="entry name" value="EDR1/CTR1/ARMC3-like_pept-like"/>
</dbReference>
<keyword evidence="4" id="KW-0808">Transferase</keyword>
<dbReference type="GO" id="GO:0005524">
    <property type="term" value="F:ATP binding"/>
    <property type="evidence" value="ECO:0007669"/>
    <property type="project" value="UniProtKB-UniRule"/>
</dbReference>
<dbReference type="Pfam" id="PF14381">
    <property type="entry name" value="EDR1_CTR1_ARMC3_pept"/>
    <property type="match status" value="1"/>
</dbReference>
<evidence type="ECO:0000256" key="10">
    <source>
        <dbReference type="PROSITE-ProRule" id="PRU10141"/>
    </source>
</evidence>
<keyword evidence="6" id="KW-0418">Kinase</keyword>
<keyword evidence="5 10" id="KW-0547">Nucleotide-binding</keyword>
<dbReference type="PANTHER" id="PTHR44329:SF255">
    <property type="entry name" value="OS02G0527600 PROTEIN"/>
    <property type="match status" value="1"/>
</dbReference>
<feature type="region of interest" description="Disordered" evidence="11">
    <location>
        <begin position="130"/>
        <end position="170"/>
    </location>
</feature>
<evidence type="ECO:0000256" key="4">
    <source>
        <dbReference type="ARBA" id="ARBA00022679"/>
    </source>
</evidence>
<organism evidence="13 14">
    <name type="scientific">Riccia sorocarpa</name>
    <dbReference type="NCBI Taxonomy" id="122646"/>
    <lineage>
        <taxon>Eukaryota</taxon>
        <taxon>Viridiplantae</taxon>
        <taxon>Streptophyta</taxon>
        <taxon>Embryophyta</taxon>
        <taxon>Marchantiophyta</taxon>
        <taxon>Marchantiopsida</taxon>
        <taxon>Marchantiidae</taxon>
        <taxon>Marchantiales</taxon>
        <taxon>Ricciaceae</taxon>
        <taxon>Riccia</taxon>
    </lineage>
</organism>
<reference evidence="13 14" key="1">
    <citation type="submission" date="2024-09" db="EMBL/GenBank/DDBJ databases">
        <title>Chromosome-scale assembly of Riccia sorocarpa.</title>
        <authorList>
            <person name="Paukszto L."/>
        </authorList>
    </citation>
    <scope>NUCLEOTIDE SEQUENCE [LARGE SCALE GENOMIC DNA]</scope>
    <source>
        <strain evidence="13">LP-2024</strain>
        <tissue evidence="13">Aerial parts of the thallus</tissue>
    </source>
</reference>
<keyword evidence="7 10" id="KW-0067">ATP-binding</keyword>
<dbReference type="InterPro" id="IPR017441">
    <property type="entry name" value="Protein_kinase_ATP_BS"/>
</dbReference>
<evidence type="ECO:0000256" key="3">
    <source>
        <dbReference type="ARBA" id="ARBA00022527"/>
    </source>
</evidence>
<dbReference type="FunFam" id="1.10.510.10:FF:000193">
    <property type="entry name" value="Serine/threonine-protein kinase CTR1"/>
    <property type="match status" value="1"/>
</dbReference>
<comment type="caution">
    <text evidence="13">The sequence shown here is derived from an EMBL/GenBank/DDBJ whole genome shotgun (WGS) entry which is preliminary data.</text>
</comment>
<keyword evidence="14" id="KW-1185">Reference proteome</keyword>
<feature type="compositionally biased region" description="Polar residues" evidence="11">
    <location>
        <begin position="247"/>
        <end position="268"/>
    </location>
</feature>
<dbReference type="PROSITE" id="PS50011">
    <property type="entry name" value="PROTEIN_KINASE_DOM"/>
    <property type="match status" value="1"/>
</dbReference>
<feature type="binding site" evidence="10">
    <location>
        <position position="769"/>
    </location>
    <ligand>
        <name>ATP</name>
        <dbReference type="ChEBI" id="CHEBI:30616"/>
    </ligand>
</feature>
<evidence type="ECO:0000256" key="6">
    <source>
        <dbReference type="ARBA" id="ARBA00022777"/>
    </source>
</evidence>
<dbReference type="PROSITE" id="PS00107">
    <property type="entry name" value="PROTEIN_KINASE_ATP"/>
    <property type="match status" value="1"/>
</dbReference>